<dbReference type="PANTHER" id="PTHR15454:SF56">
    <property type="entry name" value="PROTEIN PHOSPHATASE 1 REGULATORY SUBUNIT 7-RELATED"/>
    <property type="match status" value="1"/>
</dbReference>
<keyword evidence="4" id="KW-0175">Coiled coil</keyword>
<dbReference type="AlphaFoldDB" id="A0A830HKE5"/>
<evidence type="ECO:0000313" key="6">
    <source>
        <dbReference type="EMBL" id="GHP07614.1"/>
    </source>
</evidence>
<feature type="region of interest" description="Disordered" evidence="5">
    <location>
        <begin position="386"/>
        <end position="416"/>
    </location>
</feature>
<dbReference type="Proteomes" id="UP000660262">
    <property type="component" value="Unassembled WGS sequence"/>
</dbReference>
<protein>
    <submittedName>
        <fullName evidence="6">Uncharacterized protein</fullName>
    </submittedName>
</protein>
<accession>A0A830HKE5</accession>
<evidence type="ECO:0000256" key="3">
    <source>
        <dbReference type="ARBA" id="ARBA00022737"/>
    </source>
</evidence>
<dbReference type="GO" id="GO:0005930">
    <property type="term" value="C:axoneme"/>
    <property type="evidence" value="ECO:0007669"/>
    <property type="project" value="UniProtKB-SubCell"/>
</dbReference>
<sequence>MDDLTPRAALTASHPLHLHDHNAHGHVRTPQFDGVGQVCGGGQPAGGAGVRASGHDKSVNASATARNYAGASAQGAHALRESGTTNATVHASPNAGIASLEEWAKHINADNAKSLTSLDISHNAIRDVGQLARYCPRIEDLRIGNNALHHDPVNNAVCGLHTLQALARTLRTLSLRGNAIASDDTGAPAQSPYLFASMRALVSLDLARCALRALPNVSGCVSLQKLDVSGNAQLGSLADAPTRLPRNIRALRLHATSVRSVLQLKYLTPFVQLRELTLAKTPLANLTTQMWRVDHRSTALALIPRLVSLDGENCRASCAWVSCARGVFRNSRGGWDERALSLLAEDREDELMEYLSVCCPLISYEGDVRYAEEELTTSTELLFPGNSVDVGRAMPPTQPPAPSSAPQPVQEEPVREGRMTNAISQAAFDAVMARAERAEAAAASAERRAAAAESAARAASAAVEELREEVKRLAATVPPSFDLFNTASINHAQDVSEESAEDDEQRHRTDMLPISPVTVIDEDQLEEEDDEEDTMYSEQRSISLMATRATDLTAMTPGVTQDLSQLSDAGTTPTWLATAVKEQGQVVSSSKNLETPAATMTTSQVSEVGTTPTWLATAVKEEGQVVSSSKNLETPAATMTTSQVSDAGTTPTWLATAVKEEGSFGSVIADNAPEETTPSWLAAADDEVKVMPPSRLASEVSRTPTWLNNAVDDLGNDDVTPSVTGGAGGRVDKDADLVQPPSNVKRLAMQAARAAVR</sequence>
<keyword evidence="7" id="KW-1185">Reference proteome</keyword>
<reference evidence="6" key="1">
    <citation type="submission" date="2020-10" db="EMBL/GenBank/DDBJ databases">
        <title>Unveiling of a novel bifunctional photoreceptor, Dualchrome1, isolated from a cosmopolitan green alga.</title>
        <authorList>
            <person name="Suzuki S."/>
            <person name="Kawachi M."/>
        </authorList>
    </citation>
    <scope>NUCLEOTIDE SEQUENCE</scope>
    <source>
        <strain evidence="6">NIES 2893</strain>
    </source>
</reference>
<comment type="subcellular location">
    <subcellularLocation>
        <location evidence="1">Cytoplasm</location>
        <location evidence="1">Cytoskeleton</location>
        <location evidence="1">Cilium axoneme</location>
    </subcellularLocation>
</comment>
<feature type="region of interest" description="Disordered" evidence="5">
    <location>
        <begin position="711"/>
        <end position="737"/>
    </location>
</feature>
<dbReference type="InterPro" id="IPR032675">
    <property type="entry name" value="LRR_dom_sf"/>
</dbReference>
<feature type="compositionally biased region" description="Pro residues" evidence="5">
    <location>
        <begin position="396"/>
        <end position="405"/>
    </location>
</feature>
<evidence type="ECO:0000256" key="5">
    <source>
        <dbReference type="SAM" id="MobiDB-lite"/>
    </source>
</evidence>
<feature type="region of interest" description="Disordered" evidence="5">
    <location>
        <begin position="587"/>
        <end position="606"/>
    </location>
</feature>
<dbReference type="EMBL" id="BNJQ01000017">
    <property type="protein sequence ID" value="GHP07614.1"/>
    <property type="molecule type" value="Genomic_DNA"/>
</dbReference>
<feature type="coiled-coil region" evidence="4">
    <location>
        <begin position="428"/>
        <end position="476"/>
    </location>
</feature>
<feature type="region of interest" description="Disordered" evidence="5">
    <location>
        <begin position="626"/>
        <end position="648"/>
    </location>
</feature>
<keyword evidence="2" id="KW-0433">Leucine-rich repeat</keyword>
<dbReference type="Pfam" id="PF13516">
    <property type="entry name" value="LRR_6"/>
    <property type="match status" value="1"/>
</dbReference>
<name>A0A830HKE5_9CHLO</name>
<dbReference type="InterPro" id="IPR001611">
    <property type="entry name" value="Leu-rich_rpt"/>
</dbReference>
<dbReference type="OrthoDB" id="5954088at2759"/>
<dbReference type="SUPFAM" id="SSF52058">
    <property type="entry name" value="L domain-like"/>
    <property type="match status" value="1"/>
</dbReference>
<evidence type="ECO:0000313" key="7">
    <source>
        <dbReference type="Proteomes" id="UP000660262"/>
    </source>
</evidence>
<evidence type="ECO:0000256" key="4">
    <source>
        <dbReference type="SAM" id="Coils"/>
    </source>
</evidence>
<proteinExistence type="predicted"/>
<comment type="caution">
    <text evidence="6">The sequence shown here is derived from an EMBL/GenBank/DDBJ whole genome shotgun (WGS) entry which is preliminary data.</text>
</comment>
<dbReference type="PROSITE" id="PS51450">
    <property type="entry name" value="LRR"/>
    <property type="match status" value="1"/>
</dbReference>
<organism evidence="6 7">
    <name type="scientific">Pycnococcus provasolii</name>
    <dbReference type="NCBI Taxonomy" id="41880"/>
    <lineage>
        <taxon>Eukaryota</taxon>
        <taxon>Viridiplantae</taxon>
        <taxon>Chlorophyta</taxon>
        <taxon>Pseudoscourfieldiophyceae</taxon>
        <taxon>Pseudoscourfieldiales</taxon>
        <taxon>Pycnococcaceae</taxon>
        <taxon>Pycnococcus</taxon>
    </lineage>
</organism>
<evidence type="ECO:0000256" key="2">
    <source>
        <dbReference type="ARBA" id="ARBA00022614"/>
    </source>
</evidence>
<evidence type="ECO:0000256" key="1">
    <source>
        <dbReference type="ARBA" id="ARBA00004430"/>
    </source>
</evidence>
<dbReference type="PANTHER" id="PTHR15454">
    <property type="entry name" value="NISCHARIN RELATED"/>
    <property type="match status" value="1"/>
</dbReference>
<keyword evidence="3" id="KW-0677">Repeat</keyword>
<gene>
    <name evidence="6" type="ORF">PPROV_000635600</name>
</gene>
<dbReference type="Gene3D" id="3.80.10.10">
    <property type="entry name" value="Ribonuclease Inhibitor"/>
    <property type="match status" value="2"/>
</dbReference>